<evidence type="ECO:0000313" key="2">
    <source>
        <dbReference type="Proteomes" id="UP000664360"/>
    </source>
</evidence>
<gene>
    <name evidence="1" type="ORF">DOK79_002792</name>
</gene>
<dbReference type="Proteomes" id="UP000664360">
    <property type="component" value="Chromosome"/>
</dbReference>
<accession>A0ABZ2SZP7</accession>
<evidence type="ECO:0008006" key="3">
    <source>
        <dbReference type="Google" id="ProtNLM"/>
    </source>
</evidence>
<sequence length="29" mass="3576">MMTEKFKILINEQEIDELMETFFVQLIEI</sequence>
<dbReference type="EMBL" id="CP147250">
    <property type="protein sequence ID" value="WYJ81208.1"/>
    <property type="molecule type" value="Genomic_DNA"/>
</dbReference>
<organism evidence="1 2">
    <name type="scientific">Candidatus Enterococcus mangumiae</name>
    <dbReference type="NCBI Taxonomy" id="2230878"/>
    <lineage>
        <taxon>Bacteria</taxon>
        <taxon>Bacillati</taxon>
        <taxon>Bacillota</taxon>
        <taxon>Bacilli</taxon>
        <taxon>Lactobacillales</taxon>
        <taxon>Enterococcaceae</taxon>
        <taxon>Enterococcus</taxon>
    </lineage>
</organism>
<protein>
    <recommendedName>
        <fullName evidence="3">Transposase</fullName>
    </recommendedName>
</protein>
<keyword evidence="2" id="KW-1185">Reference proteome</keyword>
<proteinExistence type="predicted"/>
<evidence type="ECO:0000313" key="1">
    <source>
        <dbReference type="EMBL" id="WYJ81208.1"/>
    </source>
</evidence>
<name>A0ABZ2SZP7_9ENTE</name>
<reference evidence="1 2" key="1">
    <citation type="submission" date="2024-03" db="EMBL/GenBank/DDBJ databases">
        <title>The Genome Sequence of Enterococcus sp. DIV1094.</title>
        <authorList>
            <consortium name="The Broad Institute Genomics Platform"/>
            <consortium name="The Broad Institute Microbial Omics Core"/>
            <consortium name="The Broad Institute Genomic Center for Infectious Diseases"/>
            <person name="Earl A."/>
            <person name="Manson A."/>
            <person name="Gilmore M."/>
            <person name="Schwartman J."/>
            <person name="Shea T."/>
            <person name="Abouelleil A."/>
            <person name="Cao P."/>
            <person name="Chapman S."/>
            <person name="Cusick C."/>
            <person name="Young S."/>
            <person name="Neafsey D."/>
            <person name="Nusbaum C."/>
            <person name="Birren B."/>
        </authorList>
    </citation>
    <scope>NUCLEOTIDE SEQUENCE [LARGE SCALE GENOMIC DNA]</scope>
    <source>
        <strain evidence="1 2">DIV1094</strain>
    </source>
</reference>